<accession>K1PN94</accession>
<dbReference type="HOGENOM" id="CLU_1827167_0_0_1"/>
<name>K1PN94_MAGGI</name>
<proteinExistence type="predicted"/>
<protein>
    <submittedName>
        <fullName evidence="1">Uncharacterized protein</fullName>
    </submittedName>
</protein>
<evidence type="ECO:0000313" key="1">
    <source>
        <dbReference type="EMBL" id="EKC23098.1"/>
    </source>
</evidence>
<dbReference type="EMBL" id="JH818326">
    <property type="protein sequence ID" value="EKC23098.1"/>
    <property type="molecule type" value="Genomic_DNA"/>
</dbReference>
<dbReference type="AlphaFoldDB" id="K1PN94"/>
<organism evidence="1">
    <name type="scientific">Magallana gigas</name>
    <name type="common">Pacific oyster</name>
    <name type="synonym">Crassostrea gigas</name>
    <dbReference type="NCBI Taxonomy" id="29159"/>
    <lineage>
        <taxon>Eukaryota</taxon>
        <taxon>Metazoa</taxon>
        <taxon>Spiralia</taxon>
        <taxon>Lophotrochozoa</taxon>
        <taxon>Mollusca</taxon>
        <taxon>Bivalvia</taxon>
        <taxon>Autobranchia</taxon>
        <taxon>Pteriomorphia</taxon>
        <taxon>Ostreida</taxon>
        <taxon>Ostreoidea</taxon>
        <taxon>Ostreidae</taxon>
        <taxon>Magallana</taxon>
    </lineage>
</organism>
<gene>
    <name evidence="1" type="ORF">CGI_10000544</name>
</gene>
<reference evidence="1" key="1">
    <citation type="journal article" date="2012" name="Nature">
        <title>The oyster genome reveals stress adaptation and complexity of shell formation.</title>
        <authorList>
            <person name="Zhang G."/>
            <person name="Fang X."/>
            <person name="Guo X."/>
            <person name="Li L."/>
            <person name="Luo R."/>
            <person name="Xu F."/>
            <person name="Yang P."/>
            <person name="Zhang L."/>
            <person name="Wang X."/>
            <person name="Qi H."/>
            <person name="Xiong Z."/>
            <person name="Que H."/>
            <person name="Xie Y."/>
            <person name="Holland P.W."/>
            <person name="Paps J."/>
            <person name="Zhu Y."/>
            <person name="Wu F."/>
            <person name="Chen Y."/>
            <person name="Wang J."/>
            <person name="Peng C."/>
            <person name="Meng J."/>
            <person name="Yang L."/>
            <person name="Liu J."/>
            <person name="Wen B."/>
            <person name="Zhang N."/>
            <person name="Huang Z."/>
            <person name="Zhu Q."/>
            <person name="Feng Y."/>
            <person name="Mount A."/>
            <person name="Hedgecock D."/>
            <person name="Xu Z."/>
            <person name="Liu Y."/>
            <person name="Domazet-Loso T."/>
            <person name="Du Y."/>
            <person name="Sun X."/>
            <person name="Zhang S."/>
            <person name="Liu B."/>
            <person name="Cheng P."/>
            <person name="Jiang X."/>
            <person name="Li J."/>
            <person name="Fan D."/>
            <person name="Wang W."/>
            <person name="Fu W."/>
            <person name="Wang T."/>
            <person name="Wang B."/>
            <person name="Zhang J."/>
            <person name="Peng Z."/>
            <person name="Li Y."/>
            <person name="Li N."/>
            <person name="Wang J."/>
            <person name="Chen M."/>
            <person name="He Y."/>
            <person name="Tan F."/>
            <person name="Song X."/>
            <person name="Zheng Q."/>
            <person name="Huang R."/>
            <person name="Yang H."/>
            <person name="Du X."/>
            <person name="Chen L."/>
            <person name="Yang M."/>
            <person name="Gaffney P.M."/>
            <person name="Wang S."/>
            <person name="Luo L."/>
            <person name="She Z."/>
            <person name="Ming Y."/>
            <person name="Huang W."/>
            <person name="Zhang S."/>
            <person name="Huang B."/>
            <person name="Zhang Y."/>
            <person name="Qu T."/>
            <person name="Ni P."/>
            <person name="Miao G."/>
            <person name="Wang J."/>
            <person name="Wang Q."/>
            <person name="Steinberg C.E."/>
            <person name="Wang H."/>
            <person name="Li N."/>
            <person name="Qian L."/>
            <person name="Zhang G."/>
            <person name="Li Y."/>
            <person name="Yang H."/>
            <person name="Liu X."/>
            <person name="Wang J."/>
            <person name="Yin Y."/>
            <person name="Wang J."/>
        </authorList>
    </citation>
    <scope>NUCLEOTIDE SEQUENCE [LARGE SCALE GENOMIC DNA]</scope>
    <source>
        <strain evidence="1">05x7-T-G4-1.051#20</strain>
    </source>
</reference>
<dbReference type="InParanoid" id="K1PN94"/>
<sequence length="141" mass="16081">MRESVDNKKCKDYYSVDNFSDFRNHFQRGLQCSYSSASDCGRAVTRSWIFIAAFTCGTFSQYLLVQSSDGAIFASIVEAVVGPLASLFWTLYRYNKSDNSIHWHPVFNETTAFSLAGLEVILQKDADTLWKIKEPSYGFKR</sequence>